<feature type="domain" description="PAS" evidence="9">
    <location>
        <begin position="69"/>
        <end position="139"/>
    </location>
</feature>
<dbReference type="Gene3D" id="3.30.450.20">
    <property type="entry name" value="PAS domain"/>
    <property type="match status" value="1"/>
</dbReference>
<dbReference type="PANTHER" id="PTHR43065:SF23">
    <property type="entry name" value="SENSOR HISTIDINE KINASE PDTAS"/>
    <property type="match status" value="1"/>
</dbReference>
<dbReference type="PROSITE" id="PS50109">
    <property type="entry name" value="HIS_KIN"/>
    <property type="match status" value="1"/>
</dbReference>
<dbReference type="GO" id="GO:0016301">
    <property type="term" value="F:kinase activity"/>
    <property type="evidence" value="ECO:0007669"/>
    <property type="project" value="UniProtKB-KW"/>
</dbReference>
<dbReference type="SMART" id="SM00387">
    <property type="entry name" value="HATPase_c"/>
    <property type="match status" value="1"/>
</dbReference>
<keyword evidence="1" id="KW-0597">Phosphoprotein</keyword>
<organism evidence="10 11">
    <name type="scientific">Methanosarcina baikalica</name>
    <dbReference type="NCBI Taxonomy" id="3073890"/>
    <lineage>
        <taxon>Archaea</taxon>
        <taxon>Methanobacteriati</taxon>
        <taxon>Methanobacteriota</taxon>
        <taxon>Stenosarchaea group</taxon>
        <taxon>Methanomicrobia</taxon>
        <taxon>Methanosarcinales</taxon>
        <taxon>Methanosarcinaceae</taxon>
        <taxon>Methanosarcina</taxon>
    </lineage>
</organism>
<dbReference type="SUPFAM" id="SSF55874">
    <property type="entry name" value="ATPase domain of HSP90 chaperone/DNA topoisomerase II/histidine kinase"/>
    <property type="match status" value="1"/>
</dbReference>
<feature type="coiled-coil region" evidence="7">
    <location>
        <begin position="14"/>
        <end position="48"/>
    </location>
</feature>
<keyword evidence="4 10" id="KW-0418">Kinase</keyword>
<dbReference type="SMART" id="SM00091">
    <property type="entry name" value="PAS"/>
    <property type="match status" value="1"/>
</dbReference>
<dbReference type="InterPro" id="IPR036890">
    <property type="entry name" value="HATPase_C_sf"/>
</dbReference>
<comment type="caution">
    <text evidence="10">The sequence shown here is derived from an EMBL/GenBank/DDBJ whole genome shotgun (WGS) entry which is preliminary data.</text>
</comment>
<dbReference type="Pfam" id="PF07568">
    <property type="entry name" value="HisKA_2"/>
    <property type="match status" value="1"/>
</dbReference>
<name>A0ABU2D0B0_9EURY</name>
<dbReference type="CDD" id="cd00130">
    <property type="entry name" value="PAS"/>
    <property type="match status" value="1"/>
</dbReference>
<evidence type="ECO:0000256" key="1">
    <source>
        <dbReference type="ARBA" id="ARBA00022553"/>
    </source>
</evidence>
<dbReference type="Pfam" id="PF00989">
    <property type="entry name" value="PAS"/>
    <property type="match status" value="1"/>
</dbReference>
<sequence>MNPEGAESAASVPYQVLKDEIRSLKDEIQSLRARLEESEELKRALSEGDLDALVIPRPEGEMVFTLDGADREYRVLVETMNEGTATLTNDGIILYCNHKFAKYLRMTLQGIVGTSIYRYIAPEDTTTFEALLEHGKGREEIDLRAKGGTYLPVYLSINAFQSKESPSAWCIVVTDLTEQKKNEEILENIDKVRKQEIHHRIKNNLQVISSLLDLQAEKFSNRECIEDSEVIDAFKESQNRVISMALIHEELYKDNRFKGEGFESEGFELLNFPLYIKKLADNLFHTYRLGNTAVSLNLDLEENLFFDMDTAVPLGIIINELVSNSLKHAFPGKDIGEIRINLCREKDESDGSNLFTLTISDNGVGIPEKIDIEDLESLGLQLVTTLIDQLDGELELKRNNGTEFTVRFTVKEKNNQASVQAPQFVE</sequence>
<dbReference type="NCBIfam" id="TIGR00229">
    <property type="entry name" value="sensory_box"/>
    <property type="match status" value="1"/>
</dbReference>
<dbReference type="RefSeq" id="WP_310575392.1">
    <property type="nucleotide sequence ID" value="NZ_JAVKPK010000018.1"/>
</dbReference>
<evidence type="ECO:0000313" key="10">
    <source>
        <dbReference type="EMBL" id="MDR7665366.1"/>
    </source>
</evidence>
<evidence type="ECO:0000256" key="6">
    <source>
        <dbReference type="ARBA" id="ARBA00023012"/>
    </source>
</evidence>
<keyword evidence="7" id="KW-0175">Coiled coil</keyword>
<keyword evidence="5" id="KW-0067">ATP-binding</keyword>
<evidence type="ECO:0000313" key="11">
    <source>
        <dbReference type="Proteomes" id="UP001246244"/>
    </source>
</evidence>
<dbReference type="PANTHER" id="PTHR43065">
    <property type="entry name" value="SENSOR HISTIDINE KINASE"/>
    <property type="match status" value="1"/>
</dbReference>
<dbReference type="Proteomes" id="UP001246244">
    <property type="component" value="Unassembled WGS sequence"/>
</dbReference>
<keyword evidence="6" id="KW-0902">Two-component regulatory system</keyword>
<reference evidence="11" key="1">
    <citation type="submission" date="2023-07" db="EMBL/GenBank/DDBJ databases">
        <title>Whole-genome sequencing of a new Methanosarcina sp. Z-7115.</title>
        <authorList>
            <person name="Zhilina T.N."/>
            <person name="Merkel A.Y."/>
        </authorList>
    </citation>
    <scope>NUCLEOTIDE SEQUENCE [LARGE SCALE GENOMIC DNA]</scope>
    <source>
        <strain evidence="11">Z-7115</strain>
    </source>
</reference>
<dbReference type="PROSITE" id="PS50112">
    <property type="entry name" value="PAS"/>
    <property type="match status" value="1"/>
</dbReference>
<dbReference type="Gene3D" id="3.30.565.10">
    <property type="entry name" value="Histidine kinase-like ATPase, C-terminal domain"/>
    <property type="match status" value="1"/>
</dbReference>
<evidence type="ECO:0000256" key="2">
    <source>
        <dbReference type="ARBA" id="ARBA00022679"/>
    </source>
</evidence>
<protein>
    <submittedName>
        <fullName evidence="10">Histidine kinase dimerization/phosphoacceptor domain -containing protein</fullName>
    </submittedName>
</protein>
<evidence type="ECO:0000259" key="9">
    <source>
        <dbReference type="PROSITE" id="PS50112"/>
    </source>
</evidence>
<dbReference type="InterPro" id="IPR011495">
    <property type="entry name" value="Sig_transdc_His_kin_sub2_dim/P"/>
</dbReference>
<proteinExistence type="predicted"/>
<keyword evidence="3" id="KW-0547">Nucleotide-binding</keyword>
<dbReference type="SUPFAM" id="SSF55785">
    <property type="entry name" value="PYP-like sensor domain (PAS domain)"/>
    <property type="match status" value="1"/>
</dbReference>
<dbReference type="EMBL" id="JAVKPK010000018">
    <property type="protein sequence ID" value="MDR7665366.1"/>
    <property type="molecule type" value="Genomic_DNA"/>
</dbReference>
<keyword evidence="2" id="KW-0808">Transferase</keyword>
<evidence type="ECO:0000256" key="4">
    <source>
        <dbReference type="ARBA" id="ARBA00022777"/>
    </source>
</evidence>
<dbReference type="InterPro" id="IPR003594">
    <property type="entry name" value="HATPase_dom"/>
</dbReference>
<evidence type="ECO:0000256" key="3">
    <source>
        <dbReference type="ARBA" id="ARBA00022741"/>
    </source>
</evidence>
<keyword evidence="11" id="KW-1185">Reference proteome</keyword>
<accession>A0ABU2D0B0</accession>
<evidence type="ECO:0000259" key="8">
    <source>
        <dbReference type="PROSITE" id="PS50109"/>
    </source>
</evidence>
<dbReference type="Pfam" id="PF02518">
    <property type="entry name" value="HATPase_c"/>
    <property type="match status" value="1"/>
</dbReference>
<dbReference type="InterPro" id="IPR000014">
    <property type="entry name" value="PAS"/>
</dbReference>
<dbReference type="InterPro" id="IPR013767">
    <property type="entry name" value="PAS_fold"/>
</dbReference>
<gene>
    <name evidence="10" type="ORF">RG963_06120</name>
</gene>
<evidence type="ECO:0000256" key="5">
    <source>
        <dbReference type="ARBA" id="ARBA00022840"/>
    </source>
</evidence>
<dbReference type="InterPro" id="IPR005467">
    <property type="entry name" value="His_kinase_dom"/>
</dbReference>
<dbReference type="InterPro" id="IPR035965">
    <property type="entry name" value="PAS-like_dom_sf"/>
</dbReference>
<evidence type="ECO:0000256" key="7">
    <source>
        <dbReference type="SAM" id="Coils"/>
    </source>
</evidence>
<feature type="domain" description="Histidine kinase" evidence="8">
    <location>
        <begin position="196"/>
        <end position="412"/>
    </location>
</feature>